<dbReference type="GO" id="GO:0006635">
    <property type="term" value="P:fatty acid beta-oxidation"/>
    <property type="evidence" value="ECO:0007669"/>
    <property type="project" value="TreeGrafter"/>
</dbReference>
<dbReference type="RefSeq" id="WP_020819562.1">
    <property type="nucleotide sequence ID" value="NZ_JANF02000089.1"/>
</dbReference>
<accession>A0A8E0WPD7</accession>
<dbReference type="PANTHER" id="PTHR13078:SF56">
    <property type="entry name" value="PEROXISOMAL MULTIFUNCTIONAL ENZYME TYPE 2"/>
    <property type="match status" value="1"/>
</dbReference>
<dbReference type="PANTHER" id="PTHR13078">
    <property type="entry name" value="PEROXISOMAL MULTIFUNCTIONAL ENZYME TYPE 2-RELATED"/>
    <property type="match status" value="1"/>
</dbReference>
<dbReference type="EMBL" id="JANF02000089">
    <property type="protein sequence ID" value="KER34962.1"/>
    <property type="molecule type" value="Genomic_DNA"/>
</dbReference>
<protein>
    <submittedName>
        <fullName evidence="3">Dehydratase</fullName>
    </submittedName>
</protein>
<feature type="domain" description="MaoC-like" evidence="1">
    <location>
        <begin position="164"/>
        <end position="263"/>
    </location>
</feature>
<dbReference type="SUPFAM" id="SSF54637">
    <property type="entry name" value="Thioesterase/thiol ester dehydrase-isomerase"/>
    <property type="match status" value="2"/>
</dbReference>
<dbReference type="Pfam" id="PF22622">
    <property type="entry name" value="MFE-2_hydrat-2_N"/>
    <property type="match status" value="1"/>
</dbReference>
<dbReference type="Gene3D" id="3.10.129.10">
    <property type="entry name" value="Hotdog Thioesterase"/>
    <property type="match status" value="1"/>
</dbReference>
<sequence>MPLDYDLVKAWPIADMRQRFDVRDTMLYNLGVGAGIPDEDGHVDLRFVWERRLVPVPTMAAVLGEGASWMLDPATTISAGNMVHAEQSVIWHAPLPASGEVIARTAVEEIYDKGADRGAILVTRRTLHEADGDRTLATIRGSVFLREDGGFGGSAIAPKPAFPAPSRPPDRRIAMPTRPEQALIYRLSGDYYPLHVDPEFARRIGFDGTILHGLATYGFAARAIIALAAEGDPERLAQLDVRFSAPVYPGETLEFDLWQVDRSTVAFVCRAGNRVALSNGLAKIRAS</sequence>
<dbReference type="GO" id="GO:0044594">
    <property type="term" value="F:17-beta-hydroxysteroid dehydrogenase (NAD+) activity"/>
    <property type="evidence" value="ECO:0007669"/>
    <property type="project" value="TreeGrafter"/>
</dbReference>
<evidence type="ECO:0000313" key="4">
    <source>
        <dbReference type="Proteomes" id="UP000028135"/>
    </source>
</evidence>
<name>A0A8E0WPD7_9SPHN</name>
<dbReference type="Proteomes" id="UP000028135">
    <property type="component" value="Unassembled WGS sequence"/>
</dbReference>
<proteinExistence type="predicted"/>
<dbReference type="AlphaFoldDB" id="A0A8E0WPD7"/>
<reference evidence="3 4" key="1">
    <citation type="submission" date="2014-05" db="EMBL/GenBank/DDBJ databases">
        <title>Genome Announcement of Sphingobium lucknowense F2.</title>
        <authorList>
            <person name="Lal R."/>
            <person name="Negi V."/>
            <person name="Lata P."/>
            <person name="Sangwan N."/>
            <person name="Gupta S.K."/>
            <person name="Rao D.L.N."/>
            <person name="Das S."/>
        </authorList>
    </citation>
    <scope>NUCLEOTIDE SEQUENCE [LARGE SCALE GENOMIC DNA]</scope>
    <source>
        <strain evidence="3 4">F2</strain>
    </source>
</reference>
<evidence type="ECO:0000313" key="3">
    <source>
        <dbReference type="EMBL" id="KER34962.1"/>
    </source>
</evidence>
<comment type="caution">
    <text evidence="3">The sequence shown here is derived from an EMBL/GenBank/DDBJ whole genome shotgun (WGS) entry which is preliminary data.</text>
</comment>
<dbReference type="GO" id="GO:0003857">
    <property type="term" value="F:(3S)-3-hydroxyacyl-CoA dehydrogenase (NAD+) activity"/>
    <property type="evidence" value="ECO:0007669"/>
    <property type="project" value="TreeGrafter"/>
</dbReference>
<dbReference type="InterPro" id="IPR054357">
    <property type="entry name" value="MFE-2_N"/>
</dbReference>
<feature type="domain" description="Peroxisomal multifunctional enzyme type 2-like N-terminal" evidence="2">
    <location>
        <begin position="20"/>
        <end position="146"/>
    </location>
</feature>
<evidence type="ECO:0000259" key="1">
    <source>
        <dbReference type="Pfam" id="PF01575"/>
    </source>
</evidence>
<evidence type="ECO:0000259" key="2">
    <source>
        <dbReference type="Pfam" id="PF22622"/>
    </source>
</evidence>
<dbReference type="Pfam" id="PF01575">
    <property type="entry name" value="MaoC_dehydratas"/>
    <property type="match status" value="1"/>
</dbReference>
<dbReference type="GO" id="GO:0004300">
    <property type="term" value="F:enoyl-CoA hydratase activity"/>
    <property type="evidence" value="ECO:0007669"/>
    <property type="project" value="TreeGrafter"/>
</dbReference>
<dbReference type="InterPro" id="IPR002539">
    <property type="entry name" value="MaoC-like_dom"/>
</dbReference>
<organism evidence="3 4">
    <name type="scientific">Sphingobium indicum F2</name>
    <dbReference type="NCBI Taxonomy" id="1450518"/>
    <lineage>
        <taxon>Bacteria</taxon>
        <taxon>Pseudomonadati</taxon>
        <taxon>Pseudomonadota</taxon>
        <taxon>Alphaproteobacteria</taxon>
        <taxon>Sphingomonadales</taxon>
        <taxon>Sphingomonadaceae</taxon>
        <taxon>Sphingobium</taxon>
    </lineage>
</organism>
<dbReference type="InterPro" id="IPR029069">
    <property type="entry name" value="HotDog_dom_sf"/>
</dbReference>
<gene>
    <name evidence="3" type="ORF">AL00_18850</name>
</gene>